<dbReference type="Pfam" id="PF00583">
    <property type="entry name" value="Acetyltransf_1"/>
    <property type="match status" value="1"/>
</dbReference>
<comment type="catalytic activity">
    <reaction evidence="5 6">
        <text>N-terminal L-alanyl-[ribosomal protein bS18] + acetyl-CoA = N-terminal N(alpha)-acetyl-L-alanyl-[ribosomal protein bS18] + CoA + H(+)</text>
        <dbReference type="Rhea" id="RHEA:43756"/>
        <dbReference type="Rhea" id="RHEA-COMP:10676"/>
        <dbReference type="Rhea" id="RHEA-COMP:10677"/>
        <dbReference type="ChEBI" id="CHEBI:15378"/>
        <dbReference type="ChEBI" id="CHEBI:57287"/>
        <dbReference type="ChEBI" id="CHEBI:57288"/>
        <dbReference type="ChEBI" id="CHEBI:64718"/>
        <dbReference type="ChEBI" id="CHEBI:83683"/>
        <dbReference type="EC" id="2.3.1.266"/>
    </reaction>
</comment>
<evidence type="ECO:0000313" key="9">
    <source>
        <dbReference type="Proteomes" id="UP000678545"/>
    </source>
</evidence>
<dbReference type="GO" id="GO:0008999">
    <property type="term" value="F:protein-N-terminal-alanine acetyltransferase activity"/>
    <property type="evidence" value="ECO:0007669"/>
    <property type="project" value="UniProtKB-UniRule"/>
</dbReference>
<sequence length="151" mass="17547">MDRYQFCNLGIEDLNAIMAIEELVYTHPWSRGNFLDSFEQGHAVCGIRDASDKLLGYFVLMPVVDELHLLTIAVDQCKQGQGYALILLRYLKDFAASRQFHSILLEVRISNRRAREIYQRFGFEEIGRRKAYYPAHNGQREDAIVMRMSLV</sequence>
<dbReference type="InterPro" id="IPR006464">
    <property type="entry name" value="AcTrfase_RimI/Ard1"/>
</dbReference>
<gene>
    <name evidence="5 8" type="primary">rimI</name>
    <name evidence="8" type="ORF">KDM90_02425</name>
</gene>
<accession>A0A941DY32</accession>
<dbReference type="CDD" id="cd04301">
    <property type="entry name" value="NAT_SF"/>
    <property type="match status" value="1"/>
</dbReference>
<dbReference type="InterPro" id="IPR016181">
    <property type="entry name" value="Acyl_CoA_acyltransferase"/>
</dbReference>
<keyword evidence="3 5" id="KW-0808">Transferase</keyword>
<keyword evidence="8" id="KW-0689">Ribosomal protein</keyword>
<dbReference type="PANTHER" id="PTHR43420:SF44">
    <property type="entry name" value="ACETYLTRANSFERASE YPEA"/>
    <property type="match status" value="1"/>
</dbReference>
<comment type="function">
    <text evidence="5 6">Acetylates the N-terminal alanine of ribosomal protein bS18.</text>
</comment>
<comment type="caution">
    <text evidence="5">Lacks conserved residue(s) required for the propagation of feature annotation.</text>
</comment>
<organism evidence="8 9">
    <name type="scientific">Undibacterium fentianense</name>
    <dbReference type="NCBI Taxonomy" id="2828728"/>
    <lineage>
        <taxon>Bacteria</taxon>
        <taxon>Pseudomonadati</taxon>
        <taxon>Pseudomonadota</taxon>
        <taxon>Betaproteobacteria</taxon>
        <taxon>Burkholderiales</taxon>
        <taxon>Oxalobacteraceae</taxon>
        <taxon>Undibacterium</taxon>
    </lineage>
</organism>
<dbReference type="InterPro" id="IPR043690">
    <property type="entry name" value="RimI"/>
</dbReference>
<proteinExistence type="inferred from homology"/>
<comment type="similarity">
    <text evidence="1 5 6">Belongs to the acetyltransferase family. RimI subfamily.</text>
</comment>
<dbReference type="Proteomes" id="UP000678545">
    <property type="component" value="Unassembled WGS sequence"/>
</dbReference>
<keyword evidence="8" id="KW-0687">Ribonucleoprotein</keyword>
<comment type="subcellular location">
    <subcellularLocation>
        <location evidence="5 6">Cytoplasm</location>
    </subcellularLocation>
</comment>
<evidence type="ECO:0000256" key="4">
    <source>
        <dbReference type="ARBA" id="ARBA00023315"/>
    </source>
</evidence>
<dbReference type="EMBL" id="JAGSPJ010000001">
    <property type="protein sequence ID" value="MBR7798865.1"/>
    <property type="molecule type" value="Genomic_DNA"/>
</dbReference>
<dbReference type="HAMAP" id="MF_02210">
    <property type="entry name" value="RimI"/>
    <property type="match status" value="1"/>
</dbReference>
<evidence type="ECO:0000259" key="7">
    <source>
        <dbReference type="PROSITE" id="PS51186"/>
    </source>
</evidence>
<evidence type="ECO:0000313" key="8">
    <source>
        <dbReference type="EMBL" id="MBR7798865.1"/>
    </source>
</evidence>
<comment type="caution">
    <text evidence="8">The sequence shown here is derived from an EMBL/GenBank/DDBJ whole genome shotgun (WGS) entry which is preliminary data.</text>
</comment>
<feature type="domain" description="N-acetyltransferase" evidence="7">
    <location>
        <begin position="4"/>
        <end position="151"/>
    </location>
</feature>
<feature type="active site" description="Proton donor" evidence="5">
    <location>
        <position position="118"/>
    </location>
</feature>
<keyword evidence="4 5" id="KW-0012">Acyltransferase</keyword>
<feature type="active site" description="Proton acceptor" evidence="5">
    <location>
        <position position="106"/>
    </location>
</feature>
<dbReference type="AlphaFoldDB" id="A0A941DY32"/>
<feature type="binding site" evidence="5">
    <location>
        <position position="111"/>
    </location>
    <ligand>
        <name>acetyl-CoA</name>
        <dbReference type="ChEBI" id="CHEBI:57288"/>
    </ligand>
</feature>
<dbReference type="GO" id="GO:0005840">
    <property type="term" value="C:ribosome"/>
    <property type="evidence" value="ECO:0007669"/>
    <property type="project" value="UniProtKB-KW"/>
</dbReference>
<name>A0A941DY32_9BURK</name>
<dbReference type="GO" id="GO:0005737">
    <property type="term" value="C:cytoplasm"/>
    <property type="evidence" value="ECO:0007669"/>
    <property type="project" value="UniProtKB-SubCell"/>
</dbReference>
<evidence type="ECO:0000256" key="6">
    <source>
        <dbReference type="RuleBase" id="RU363094"/>
    </source>
</evidence>
<dbReference type="EC" id="2.3.1.266" evidence="5 6"/>
<evidence type="ECO:0000256" key="2">
    <source>
        <dbReference type="ARBA" id="ARBA00022490"/>
    </source>
</evidence>
<evidence type="ECO:0000256" key="1">
    <source>
        <dbReference type="ARBA" id="ARBA00005395"/>
    </source>
</evidence>
<reference evidence="8" key="1">
    <citation type="submission" date="2021-04" db="EMBL/GenBank/DDBJ databases">
        <title>novel species isolated from subtropical streams in China.</title>
        <authorList>
            <person name="Lu H."/>
        </authorList>
    </citation>
    <scope>NUCLEOTIDE SEQUENCE</scope>
    <source>
        <strain evidence="8">FT137W</strain>
    </source>
</reference>
<dbReference type="NCBIfam" id="TIGR01575">
    <property type="entry name" value="rimI"/>
    <property type="match status" value="1"/>
</dbReference>
<feature type="binding site" evidence="5">
    <location>
        <begin position="72"/>
        <end position="74"/>
    </location>
    <ligand>
        <name>acetyl-CoA</name>
        <dbReference type="ChEBI" id="CHEBI:57288"/>
    </ligand>
</feature>
<dbReference type="InterPro" id="IPR000182">
    <property type="entry name" value="GNAT_dom"/>
</dbReference>
<dbReference type="Gene3D" id="3.40.630.30">
    <property type="match status" value="1"/>
</dbReference>
<dbReference type="PANTHER" id="PTHR43420">
    <property type="entry name" value="ACETYLTRANSFERASE"/>
    <property type="match status" value="1"/>
</dbReference>
<evidence type="ECO:0000256" key="5">
    <source>
        <dbReference type="HAMAP-Rule" id="MF_02210"/>
    </source>
</evidence>
<keyword evidence="9" id="KW-1185">Reference proteome</keyword>
<evidence type="ECO:0000256" key="3">
    <source>
        <dbReference type="ARBA" id="ARBA00022679"/>
    </source>
</evidence>
<keyword evidence="2 5" id="KW-0963">Cytoplasm</keyword>
<dbReference type="InterPro" id="IPR050680">
    <property type="entry name" value="YpeA/RimI_acetyltransf"/>
</dbReference>
<protein>
    <recommendedName>
        <fullName evidence="5 6">[Ribosomal protein bS18]-alanine N-acetyltransferase</fullName>
        <ecNumber evidence="5 6">2.3.1.266</ecNumber>
    </recommendedName>
</protein>
<dbReference type="PROSITE" id="PS51186">
    <property type="entry name" value="GNAT"/>
    <property type="match status" value="1"/>
</dbReference>
<dbReference type="SUPFAM" id="SSF55729">
    <property type="entry name" value="Acyl-CoA N-acyltransferases (Nat)"/>
    <property type="match status" value="1"/>
</dbReference>